<dbReference type="InterPro" id="IPR046341">
    <property type="entry name" value="SET_dom_sf"/>
</dbReference>
<proteinExistence type="predicted"/>
<evidence type="ECO:0000313" key="6">
    <source>
        <dbReference type="Proteomes" id="UP000187406"/>
    </source>
</evidence>
<dbReference type="GO" id="GO:0016279">
    <property type="term" value="F:protein-lysine N-methyltransferase activity"/>
    <property type="evidence" value="ECO:0007669"/>
    <property type="project" value="InterPro"/>
</dbReference>
<dbReference type="Pfam" id="PF00856">
    <property type="entry name" value="SET"/>
    <property type="match status" value="1"/>
</dbReference>
<dbReference type="InterPro" id="IPR036464">
    <property type="entry name" value="Rubisco_LSMT_subst-bd_sf"/>
</dbReference>
<dbReference type="Proteomes" id="UP000187406">
    <property type="component" value="Unassembled WGS sequence"/>
</dbReference>
<keyword evidence="6" id="KW-1185">Reference proteome</keyword>
<name>A0A1Q3B765_CEPFO</name>
<comment type="caution">
    <text evidence="5">The sequence shown here is derived from an EMBL/GenBank/DDBJ whole genome shotgun (WGS) entry which is preliminary data.</text>
</comment>
<organism evidence="5 6">
    <name type="scientific">Cephalotus follicularis</name>
    <name type="common">Albany pitcher plant</name>
    <dbReference type="NCBI Taxonomy" id="3775"/>
    <lineage>
        <taxon>Eukaryota</taxon>
        <taxon>Viridiplantae</taxon>
        <taxon>Streptophyta</taxon>
        <taxon>Embryophyta</taxon>
        <taxon>Tracheophyta</taxon>
        <taxon>Spermatophyta</taxon>
        <taxon>Magnoliopsida</taxon>
        <taxon>eudicotyledons</taxon>
        <taxon>Gunneridae</taxon>
        <taxon>Pentapetalae</taxon>
        <taxon>rosids</taxon>
        <taxon>fabids</taxon>
        <taxon>Oxalidales</taxon>
        <taxon>Cephalotaceae</taxon>
        <taxon>Cephalotus</taxon>
    </lineage>
</organism>
<keyword evidence="1" id="KW-0489">Methyltransferase</keyword>
<protein>
    <submittedName>
        <fullName evidence="5">SET domain-containing protein</fullName>
    </submittedName>
</protein>
<dbReference type="PROSITE" id="PS50280">
    <property type="entry name" value="SET"/>
    <property type="match status" value="1"/>
</dbReference>
<dbReference type="PANTHER" id="PTHR13271">
    <property type="entry name" value="UNCHARACTERIZED PUTATIVE METHYLTRANSFERASE"/>
    <property type="match status" value="1"/>
</dbReference>
<feature type="non-terminal residue" evidence="5">
    <location>
        <position position="1"/>
    </location>
</feature>
<evidence type="ECO:0000256" key="1">
    <source>
        <dbReference type="ARBA" id="ARBA00022603"/>
    </source>
</evidence>
<evidence type="ECO:0000256" key="2">
    <source>
        <dbReference type="ARBA" id="ARBA00022679"/>
    </source>
</evidence>
<dbReference type="GO" id="GO:0032259">
    <property type="term" value="P:methylation"/>
    <property type="evidence" value="ECO:0007669"/>
    <property type="project" value="UniProtKB-KW"/>
</dbReference>
<dbReference type="FunFam" id="3.90.1410.10:FF:000005">
    <property type="entry name" value="Ribulose-1,5 bisphosphate carboxylase/oxygenase large subunit N-methyltransferase, chloroplastic"/>
    <property type="match status" value="1"/>
</dbReference>
<gene>
    <name evidence="5" type="ORF">CFOL_v3_07253</name>
</gene>
<feature type="domain" description="SET" evidence="4">
    <location>
        <begin position="17"/>
        <end position="228"/>
    </location>
</feature>
<evidence type="ECO:0000259" key="4">
    <source>
        <dbReference type="PROSITE" id="PS50280"/>
    </source>
</evidence>
<dbReference type="SUPFAM" id="SSF82199">
    <property type="entry name" value="SET domain"/>
    <property type="match status" value="1"/>
</dbReference>
<dbReference type="InterPro" id="IPR001214">
    <property type="entry name" value="SET_dom"/>
</dbReference>
<dbReference type="Gene3D" id="3.90.1410.10">
    <property type="entry name" value="set domain protein methyltransferase, domain 1"/>
    <property type="match status" value="1"/>
</dbReference>
<dbReference type="InterPro" id="IPR050600">
    <property type="entry name" value="SETD3_SETD6_MTase"/>
</dbReference>
<dbReference type="PANTHER" id="PTHR13271:SF134">
    <property type="entry name" value="OS01G0976450 PROTEIN"/>
    <property type="match status" value="1"/>
</dbReference>
<dbReference type="CDD" id="cd19179">
    <property type="entry name" value="SET_RBCMT"/>
    <property type="match status" value="1"/>
</dbReference>
<sequence length="428" mass="47869">DEDCGDFLPWLERKAGAKISSVFSIGKSGYGRSLFASKVIRAGDCILKVPFDMQISVDNLLPEIKSSLSDDVGNTAKLAIVVLTEQKLAQSSDWAPYISCLPQPGEMHSTIFWNEGELEMIRQSSVYQETINEKAQIQKKFLSICPALELLPEIFEGVTFEDFIHAYAIVGSRAWGSSKGLTLIPFADFMNHDGASEAIVLSDEDKQLSEVIADHDYSPGEEVLIRYGKYSNATLLLDFGFMLPYNVYDQVQIQLDIPHHDLLRDMKLKFLHEHCTRSMKGVNHFDSSEGSFTVKEVKSARGKGKGLTSALRAFARVLCCRSPEELNDLVMEAAQNDGRMAIRPLRNSDREIQAHQILSSQFTQLIGGYYASVKLLRPINSPSICNTSDIRRQMARDLLTGKLCILKSASTWVKNYCSTLIDTDYPQQ</sequence>
<reference evidence="6" key="1">
    <citation type="submission" date="2016-04" db="EMBL/GenBank/DDBJ databases">
        <title>Cephalotus genome sequencing.</title>
        <authorList>
            <person name="Fukushima K."/>
            <person name="Hasebe M."/>
            <person name="Fang X."/>
        </authorList>
    </citation>
    <scope>NUCLEOTIDE SEQUENCE [LARGE SCALE GENOMIC DNA]</scope>
    <source>
        <strain evidence="6">cv. St1</strain>
    </source>
</reference>
<dbReference type="Gene3D" id="3.90.1420.10">
    <property type="entry name" value="Rubisco LSMT, substrate-binding domain"/>
    <property type="match status" value="1"/>
</dbReference>
<dbReference type="InterPro" id="IPR044431">
    <property type="entry name" value="SET_RBCMT"/>
</dbReference>
<dbReference type="InParanoid" id="A0A1Q3B765"/>
<keyword evidence="3" id="KW-0949">S-adenosyl-L-methionine</keyword>
<dbReference type="EMBL" id="BDDD01000317">
    <property type="protein sequence ID" value="GAV63735.1"/>
    <property type="molecule type" value="Genomic_DNA"/>
</dbReference>
<keyword evidence="2" id="KW-0808">Transferase</keyword>
<accession>A0A1Q3B765</accession>
<dbReference type="OrthoDB" id="441812at2759"/>
<evidence type="ECO:0000256" key="3">
    <source>
        <dbReference type="ARBA" id="ARBA00022691"/>
    </source>
</evidence>
<dbReference type="FunCoup" id="A0A1Q3B765">
    <property type="interactions" value="279"/>
</dbReference>
<evidence type="ECO:0000313" key="5">
    <source>
        <dbReference type="EMBL" id="GAV63735.1"/>
    </source>
</evidence>
<dbReference type="AlphaFoldDB" id="A0A1Q3B765"/>
<dbReference type="STRING" id="3775.A0A1Q3B765"/>